<dbReference type="PANTHER" id="PTHR42810:SF4">
    <property type="entry name" value="URIC ACID TRANSPORTER UACT"/>
    <property type="match status" value="1"/>
</dbReference>
<gene>
    <name evidence="9" type="ORF">BCR26_06170</name>
</gene>
<keyword evidence="3" id="KW-0813">Transport</keyword>
<dbReference type="RefSeq" id="WP_069700101.1">
    <property type="nucleotide sequence ID" value="NZ_JAGGMA010000006.1"/>
</dbReference>
<feature type="transmembrane region" description="Helical" evidence="8">
    <location>
        <begin position="324"/>
        <end position="346"/>
    </location>
</feature>
<reference evidence="9 10" key="1">
    <citation type="submission" date="2016-09" db="EMBL/GenBank/DDBJ databases">
        <authorList>
            <person name="Capua I."/>
            <person name="De Benedictis P."/>
            <person name="Joannis T."/>
            <person name="Lombin L.H."/>
            <person name="Cattoli G."/>
        </authorList>
    </citation>
    <scope>NUCLEOTIDE SEQUENCE [LARGE SCALE GENOMIC DNA]</scope>
    <source>
        <strain evidence="9 10">LMG 25899</strain>
    </source>
</reference>
<keyword evidence="10" id="KW-1185">Reference proteome</keyword>
<dbReference type="GO" id="GO:0005886">
    <property type="term" value="C:plasma membrane"/>
    <property type="evidence" value="ECO:0007669"/>
    <property type="project" value="UniProtKB-SubCell"/>
</dbReference>
<evidence type="ECO:0000256" key="2">
    <source>
        <dbReference type="ARBA" id="ARBA00008821"/>
    </source>
</evidence>
<dbReference type="InterPro" id="IPR006043">
    <property type="entry name" value="NCS2"/>
</dbReference>
<feature type="transmembrane region" description="Helical" evidence="8">
    <location>
        <begin position="136"/>
        <end position="153"/>
    </location>
</feature>
<feature type="transmembrane region" description="Helical" evidence="8">
    <location>
        <begin position="196"/>
        <end position="219"/>
    </location>
</feature>
<feature type="transmembrane region" description="Helical" evidence="8">
    <location>
        <begin position="20"/>
        <end position="41"/>
    </location>
</feature>
<keyword evidence="5 8" id="KW-0812">Transmembrane</keyword>
<evidence type="ECO:0000313" key="10">
    <source>
        <dbReference type="Proteomes" id="UP000095256"/>
    </source>
</evidence>
<feature type="transmembrane region" description="Helical" evidence="8">
    <location>
        <begin position="352"/>
        <end position="373"/>
    </location>
</feature>
<dbReference type="STRING" id="762845.BCR26_06170"/>
<comment type="similarity">
    <text evidence="2">Belongs to the nucleobase:cation symporter-2 (NCS2) (TC 2.A.40) family.</text>
</comment>
<evidence type="ECO:0000256" key="8">
    <source>
        <dbReference type="SAM" id="Phobius"/>
    </source>
</evidence>
<dbReference type="GO" id="GO:0042907">
    <property type="term" value="F:xanthine transmembrane transporter activity"/>
    <property type="evidence" value="ECO:0007669"/>
    <property type="project" value="TreeGrafter"/>
</dbReference>
<feature type="transmembrane region" description="Helical" evidence="8">
    <location>
        <begin position="53"/>
        <end position="72"/>
    </location>
</feature>
<evidence type="ECO:0000256" key="5">
    <source>
        <dbReference type="ARBA" id="ARBA00022692"/>
    </source>
</evidence>
<dbReference type="EMBL" id="MIEK01000078">
    <property type="protein sequence ID" value="OEH80814.1"/>
    <property type="molecule type" value="Genomic_DNA"/>
</dbReference>
<sequence length="448" mass="47935">MNNETIAHPIDEKLSKGKTISLAIQHMLIAILSAIPVPLIISQHADLSKDDTTYFISAVILASGISSILCSIGPKKISPRVPMVMGASFSAIPICIKTINSASSVSSGFQLIAGGTLIAGLLMFLLAPAWSKLKPLFPLVVVATNTMILGIYLMPNTFHWIIQGSKVPGQVDLSSILLALFVFLLNIFFSKFLKDFLANLNVLLCLVIGTIVAVAFNMVDFNPVIETNFLEPIVPFVRYGLPKFNLVTMTSFAIVAILGMVEISGTSMGLHNIVHKEMDDVQLTKVLRTSGINAGLSGTFGAVHPVPFVQNLGLLDMTKIFSRFVVAVAGILLILLSFFPQAAAFINVIPKPVLGGVSLSIFGGIVASGASMLKGVEMEGNHNKLIVGLAIGVAMLPAFYSDFYGGFHQIIQDIFGNGIVAGGLTAILLNLLFNFKEIKTAFSEKKKK</sequence>
<keyword evidence="7 8" id="KW-0472">Membrane</keyword>
<keyword evidence="4" id="KW-1003">Cell membrane</keyword>
<keyword evidence="6 8" id="KW-1133">Transmembrane helix</keyword>
<evidence type="ECO:0000256" key="3">
    <source>
        <dbReference type="ARBA" id="ARBA00022448"/>
    </source>
</evidence>
<evidence type="ECO:0000313" key="9">
    <source>
        <dbReference type="EMBL" id="OEH80814.1"/>
    </source>
</evidence>
<proteinExistence type="inferred from homology"/>
<dbReference type="PROSITE" id="PS01116">
    <property type="entry name" value="XANTH_URACIL_PERMASE"/>
    <property type="match status" value="1"/>
</dbReference>
<evidence type="ECO:0000256" key="6">
    <source>
        <dbReference type="ARBA" id="ARBA00022989"/>
    </source>
</evidence>
<accession>A0A1E5KSG4</accession>
<evidence type="ECO:0000256" key="7">
    <source>
        <dbReference type="ARBA" id="ARBA00023136"/>
    </source>
</evidence>
<name>A0A1E5KSG4_9ENTE</name>
<dbReference type="OrthoDB" id="9805749at2"/>
<dbReference type="AlphaFoldDB" id="A0A1E5KSG4"/>
<dbReference type="Proteomes" id="UP000095256">
    <property type="component" value="Unassembled WGS sequence"/>
</dbReference>
<feature type="transmembrane region" description="Helical" evidence="8">
    <location>
        <begin position="173"/>
        <end position="189"/>
    </location>
</feature>
<dbReference type="InterPro" id="IPR006042">
    <property type="entry name" value="Xan_ur_permease"/>
</dbReference>
<comment type="caution">
    <text evidence="9">The sequence shown here is derived from an EMBL/GenBank/DDBJ whole genome shotgun (WGS) entry which is preliminary data.</text>
</comment>
<feature type="transmembrane region" description="Helical" evidence="8">
    <location>
        <begin position="84"/>
        <end position="103"/>
    </location>
</feature>
<dbReference type="NCBIfam" id="NF037981">
    <property type="entry name" value="NCS2_1"/>
    <property type="match status" value="1"/>
</dbReference>
<comment type="subcellular location">
    <subcellularLocation>
        <location evidence="1">Cell membrane</location>
        <topology evidence="1">Multi-pass membrane protein</topology>
    </subcellularLocation>
</comment>
<dbReference type="Pfam" id="PF00860">
    <property type="entry name" value="Xan_ur_permease"/>
    <property type="match status" value="1"/>
</dbReference>
<feature type="transmembrane region" description="Helical" evidence="8">
    <location>
        <begin position="385"/>
        <end position="403"/>
    </location>
</feature>
<feature type="transmembrane region" description="Helical" evidence="8">
    <location>
        <begin position="109"/>
        <end position="129"/>
    </location>
</feature>
<protein>
    <submittedName>
        <fullName evidence="9">Xanthine permease</fullName>
    </submittedName>
</protein>
<evidence type="ECO:0000256" key="4">
    <source>
        <dbReference type="ARBA" id="ARBA00022475"/>
    </source>
</evidence>
<evidence type="ECO:0000256" key="1">
    <source>
        <dbReference type="ARBA" id="ARBA00004651"/>
    </source>
</evidence>
<organism evidence="9 10">
    <name type="scientific">Enterococcus rivorum</name>
    <dbReference type="NCBI Taxonomy" id="762845"/>
    <lineage>
        <taxon>Bacteria</taxon>
        <taxon>Bacillati</taxon>
        <taxon>Bacillota</taxon>
        <taxon>Bacilli</taxon>
        <taxon>Lactobacillales</taxon>
        <taxon>Enterococcaceae</taxon>
        <taxon>Enterococcus</taxon>
    </lineage>
</organism>
<feature type="transmembrane region" description="Helical" evidence="8">
    <location>
        <begin position="415"/>
        <end position="435"/>
    </location>
</feature>
<dbReference type="PANTHER" id="PTHR42810">
    <property type="entry name" value="PURINE PERMEASE C1399.01C-RELATED"/>
    <property type="match status" value="1"/>
</dbReference>